<comment type="caution">
    <text evidence="6">The sequence shown here is derived from an EMBL/GenBank/DDBJ whole genome shotgun (WGS) entry which is preliminary data.</text>
</comment>
<feature type="chain" id="PRO_5038599571" evidence="4">
    <location>
        <begin position="28"/>
        <end position="511"/>
    </location>
</feature>
<dbReference type="SUPFAM" id="SSF53850">
    <property type="entry name" value="Periplasmic binding protein-like II"/>
    <property type="match status" value="1"/>
</dbReference>
<feature type="signal peptide" evidence="4">
    <location>
        <begin position="1"/>
        <end position="27"/>
    </location>
</feature>
<keyword evidence="3 4" id="KW-0732">Signal</keyword>
<dbReference type="NCBIfam" id="NF045468">
    <property type="entry name" value="Opp5A_nikA"/>
    <property type="match status" value="1"/>
</dbReference>
<dbReference type="RefSeq" id="WP_189021926.1">
    <property type="nucleotide sequence ID" value="NZ_BMKR01000002.1"/>
</dbReference>
<evidence type="ECO:0000256" key="1">
    <source>
        <dbReference type="ARBA" id="ARBA00005695"/>
    </source>
</evidence>
<dbReference type="PIRSF" id="PIRSF002741">
    <property type="entry name" value="MppA"/>
    <property type="match status" value="1"/>
</dbReference>
<dbReference type="PROSITE" id="PS51257">
    <property type="entry name" value="PROKAR_LIPOPROTEIN"/>
    <property type="match status" value="1"/>
</dbReference>
<name>A0A917FCF0_9BACL</name>
<accession>A0A917FCF0</accession>
<dbReference type="InterPro" id="IPR039424">
    <property type="entry name" value="SBP_5"/>
</dbReference>
<dbReference type="CDD" id="cd08490">
    <property type="entry name" value="PBP2_NikA_DppA_OppA_like_3"/>
    <property type="match status" value="1"/>
</dbReference>
<evidence type="ECO:0000256" key="3">
    <source>
        <dbReference type="ARBA" id="ARBA00022729"/>
    </source>
</evidence>
<evidence type="ECO:0000256" key="4">
    <source>
        <dbReference type="SAM" id="SignalP"/>
    </source>
</evidence>
<reference evidence="6" key="1">
    <citation type="journal article" date="2014" name="Int. J. Syst. Evol. Microbiol.">
        <title>Complete genome sequence of Corynebacterium casei LMG S-19264T (=DSM 44701T), isolated from a smear-ripened cheese.</title>
        <authorList>
            <consortium name="US DOE Joint Genome Institute (JGI-PGF)"/>
            <person name="Walter F."/>
            <person name="Albersmeier A."/>
            <person name="Kalinowski J."/>
            <person name="Ruckert C."/>
        </authorList>
    </citation>
    <scope>NUCLEOTIDE SEQUENCE</scope>
    <source>
        <strain evidence="6">CGMCC 1.16134</strain>
    </source>
</reference>
<dbReference type="GO" id="GO:0043190">
    <property type="term" value="C:ATP-binding cassette (ABC) transporter complex"/>
    <property type="evidence" value="ECO:0007669"/>
    <property type="project" value="InterPro"/>
</dbReference>
<comment type="similarity">
    <text evidence="1">Belongs to the bacterial solute-binding protein 5 family.</text>
</comment>
<reference evidence="6" key="2">
    <citation type="submission" date="2020-09" db="EMBL/GenBank/DDBJ databases">
        <authorList>
            <person name="Sun Q."/>
            <person name="Zhou Y."/>
        </authorList>
    </citation>
    <scope>NUCLEOTIDE SEQUENCE</scope>
    <source>
        <strain evidence="6">CGMCC 1.16134</strain>
    </source>
</reference>
<dbReference type="Gene3D" id="3.10.105.10">
    <property type="entry name" value="Dipeptide-binding Protein, Domain 3"/>
    <property type="match status" value="1"/>
</dbReference>
<evidence type="ECO:0000259" key="5">
    <source>
        <dbReference type="Pfam" id="PF00496"/>
    </source>
</evidence>
<keyword evidence="2" id="KW-0813">Transport</keyword>
<dbReference type="PANTHER" id="PTHR30290">
    <property type="entry name" value="PERIPLASMIC BINDING COMPONENT OF ABC TRANSPORTER"/>
    <property type="match status" value="1"/>
</dbReference>
<gene>
    <name evidence="6" type="ORF">GCM10010912_03770</name>
</gene>
<dbReference type="AlphaFoldDB" id="A0A917FCF0"/>
<dbReference type="PANTHER" id="PTHR30290:SF9">
    <property type="entry name" value="OLIGOPEPTIDE-BINDING PROTEIN APPA"/>
    <property type="match status" value="1"/>
</dbReference>
<dbReference type="Pfam" id="PF00496">
    <property type="entry name" value="SBP_bac_5"/>
    <property type="match status" value="1"/>
</dbReference>
<organism evidence="6 7">
    <name type="scientific">Paenibacillus albidus</name>
    <dbReference type="NCBI Taxonomy" id="2041023"/>
    <lineage>
        <taxon>Bacteria</taxon>
        <taxon>Bacillati</taxon>
        <taxon>Bacillota</taxon>
        <taxon>Bacilli</taxon>
        <taxon>Bacillales</taxon>
        <taxon>Paenibacillaceae</taxon>
        <taxon>Paenibacillus</taxon>
    </lineage>
</organism>
<dbReference type="InterPro" id="IPR030678">
    <property type="entry name" value="Peptide/Ni-bd"/>
</dbReference>
<dbReference type="Proteomes" id="UP000637643">
    <property type="component" value="Unassembled WGS sequence"/>
</dbReference>
<dbReference type="EMBL" id="BMKR01000002">
    <property type="protein sequence ID" value="GGF61868.1"/>
    <property type="molecule type" value="Genomic_DNA"/>
</dbReference>
<dbReference type="GO" id="GO:1904680">
    <property type="term" value="F:peptide transmembrane transporter activity"/>
    <property type="evidence" value="ECO:0007669"/>
    <property type="project" value="TreeGrafter"/>
</dbReference>
<sequence length="511" mass="56167">MSFIKSLKAVPLLLVLLLAACTSQEPASPDSTVTHNSEEKSITLLFNVQSNSIDPHTDVNYTAVRAGIAETLLTIGNDLKLQPAVAESWSSEDGQNWIFNIRKGLTFQNGKSVDAAAVQASLERAQQLNPSVKNSLHIREMKSAGQVLTIVTEQPFPQLPSDLVHPNTAILAAESTEEAPIGTGPFMLASFKPGSELNVERNSQYWGGTVKLAKAKFSFNEDANARLLAIQAKSADIVYRPPIESFDQLKADASLTLDSLTGLRAHQLLYNMNNAELGQEEVRKAFDALIDREAIVSSIMTGQATAAAGPFLAEAPFSPEYTPKTFDLEVARQFFRTAGYDVDNGLVSKGGKPLTFRLLTYQSRAELPLISQLIQANAKELGITVDIRLVDNIDEYLAANDDWDLATYSNITAPRGDASYFLNAAYTSEGALNYGYVRQPELEALIEQLNTAIAEDERNNLAQQAVAYIDEHRLNSFIIHPNNFVVYSSHVKNWVTSKSEYYLLTKDLDIE</sequence>
<keyword evidence="7" id="KW-1185">Reference proteome</keyword>
<proteinExistence type="inferred from homology"/>
<evidence type="ECO:0000313" key="6">
    <source>
        <dbReference type="EMBL" id="GGF61868.1"/>
    </source>
</evidence>
<dbReference type="InterPro" id="IPR050035">
    <property type="entry name" value="NikA"/>
</dbReference>
<dbReference type="InterPro" id="IPR000914">
    <property type="entry name" value="SBP_5_dom"/>
</dbReference>
<protein>
    <submittedName>
        <fullName evidence="6">Nickel ABC transporter substrate-binding protein</fullName>
    </submittedName>
</protein>
<feature type="domain" description="Solute-binding protein family 5" evidence="5">
    <location>
        <begin position="80"/>
        <end position="430"/>
    </location>
</feature>
<dbReference type="Gene3D" id="3.40.190.10">
    <property type="entry name" value="Periplasmic binding protein-like II"/>
    <property type="match status" value="1"/>
</dbReference>
<evidence type="ECO:0000313" key="7">
    <source>
        <dbReference type="Proteomes" id="UP000637643"/>
    </source>
</evidence>
<evidence type="ECO:0000256" key="2">
    <source>
        <dbReference type="ARBA" id="ARBA00022448"/>
    </source>
</evidence>
<dbReference type="GO" id="GO:0042597">
    <property type="term" value="C:periplasmic space"/>
    <property type="evidence" value="ECO:0007669"/>
    <property type="project" value="UniProtKB-ARBA"/>
</dbReference>
<dbReference type="GO" id="GO:0015833">
    <property type="term" value="P:peptide transport"/>
    <property type="evidence" value="ECO:0007669"/>
    <property type="project" value="TreeGrafter"/>
</dbReference>